<dbReference type="RefSeq" id="WP_203538239.1">
    <property type="nucleotide sequence ID" value="NZ_JAESND010000004.1"/>
</dbReference>
<evidence type="ECO:0000313" key="6">
    <source>
        <dbReference type="Proteomes" id="UP000809431"/>
    </source>
</evidence>
<dbReference type="SMART" id="SM00448">
    <property type="entry name" value="REC"/>
    <property type="match status" value="1"/>
</dbReference>
<dbReference type="PROSITE" id="PS50110">
    <property type="entry name" value="RESPONSE_REGULATORY"/>
    <property type="match status" value="1"/>
</dbReference>
<gene>
    <name evidence="5" type="primary">yehT</name>
    <name evidence="5" type="ORF">JMJ54_09815</name>
</gene>
<evidence type="ECO:0000256" key="1">
    <source>
        <dbReference type="ARBA" id="ARBA00023125"/>
    </source>
</evidence>
<name>A0ABS2BKJ0_9NEIS</name>
<dbReference type="CDD" id="cd17532">
    <property type="entry name" value="REC_LytTR_AlgR-like"/>
    <property type="match status" value="1"/>
</dbReference>
<evidence type="ECO:0000259" key="3">
    <source>
        <dbReference type="PROSITE" id="PS50110"/>
    </source>
</evidence>
<organism evidence="5 6">
    <name type="scientific">Jeongeupia naejangsanensis</name>
    <dbReference type="NCBI Taxonomy" id="613195"/>
    <lineage>
        <taxon>Bacteria</taxon>
        <taxon>Pseudomonadati</taxon>
        <taxon>Pseudomonadota</taxon>
        <taxon>Betaproteobacteria</taxon>
        <taxon>Neisseriales</taxon>
        <taxon>Chitinibacteraceae</taxon>
        <taxon>Jeongeupia</taxon>
    </lineage>
</organism>
<dbReference type="Pfam" id="PF04397">
    <property type="entry name" value="LytTR"/>
    <property type="match status" value="1"/>
</dbReference>
<feature type="domain" description="HTH LytTR-type" evidence="4">
    <location>
        <begin position="136"/>
        <end position="238"/>
    </location>
</feature>
<dbReference type="PANTHER" id="PTHR48111:SF3">
    <property type="entry name" value="TRANSCRIPTIONAL REGULATORY PROTEIN BTSR"/>
    <property type="match status" value="1"/>
</dbReference>
<evidence type="ECO:0000313" key="5">
    <source>
        <dbReference type="EMBL" id="MBM3116130.1"/>
    </source>
</evidence>
<dbReference type="PANTHER" id="PTHR48111">
    <property type="entry name" value="REGULATOR OF RPOS"/>
    <property type="match status" value="1"/>
</dbReference>
<keyword evidence="1" id="KW-0238">DNA-binding</keyword>
<dbReference type="SMART" id="SM00850">
    <property type="entry name" value="LytTR"/>
    <property type="match status" value="1"/>
</dbReference>
<dbReference type="InterPro" id="IPR007492">
    <property type="entry name" value="LytTR_DNA-bd_dom"/>
</dbReference>
<dbReference type="Proteomes" id="UP000809431">
    <property type="component" value="Unassembled WGS sequence"/>
</dbReference>
<dbReference type="EMBL" id="JAESND010000004">
    <property type="protein sequence ID" value="MBM3116130.1"/>
    <property type="molecule type" value="Genomic_DNA"/>
</dbReference>
<dbReference type="InterPro" id="IPR011006">
    <property type="entry name" value="CheY-like_superfamily"/>
</dbReference>
<dbReference type="Gene3D" id="2.40.50.1020">
    <property type="entry name" value="LytTr DNA-binding domain"/>
    <property type="match status" value="1"/>
</dbReference>
<reference evidence="5 6" key="1">
    <citation type="submission" date="2021-01" db="EMBL/GenBank/DDBJ databases">
        <title>Draft Genome Sequence and Polyhydroxyalkanoate Biosynthetic Potential of Jeongeupia naejangsanensis Type Strain DSM 24253.</title>
        <authorList>
            <person name="Turrini P."/>
            <person name="Artuso I."/>
            <person name="Lugli G.A."/>
            <person name="Frangipani E."/>
            <person name="Ventura M."/>
            <person name="Visca P."/>
        </authorList>
    </citation>
    <scope>NUCLEOTIDE SEQUENCE [LARGE SCALE GENOMIC DNA]</scope>
    <source>
        <strain evidence="5 6">DSM 24253</strain>
    </source>
</reference>
<dbReference type="InterPro" id="IPR039420">
    <property type="entry name" value="WalR-like"/>
</dbReference>
<dbReference type="InterPro" id="IPR001789">
    <property type="entry name" value="Sig_transdc_resp-reg_receiver"/>
</dbReference>
<keyword evidence="6" id="KW-1185">Reference proteome</keyword>
<sequence>MIRILIVDDEPLARDELAELLAPEADLQIIGQAGNAIEAIAAINRLHPDVVFLDIQMPQISGLQLLAMLDPERMPHIVFVTAFDEFAVQAFEEHAFDYLLKPVEPARLAKTLARLRKERAPQQIDAIGGNAPLTQLPCYGHNRVYLLKVDAVEYALSRLSGVYLVDADGNEHFTELTLKTLEDKTPLLRCHRQHLVNPARIAEIRFGDNGAADIHTVGGLTVPVSRRFLRTVKDALGII</sequence>
<feature type="modified residue" description="4-aspartylphosphate" evidence="2">
    <location>
        <position position="54"/>
    </location>
</feature>
<protein>
    <submittedName>
        <fullName evidence="5">Two-component system response regulator BtsR</fullName>
    </submittedName>
</protein>
<keyword evidence="2" id="KW-0597">Phosphoprotein</keyword>
<comment type="caution">
    <text evidence="5">The sequence shown here is derived from an EMBL/GenBank/DDBJ whole genome shotgun (WGS) entry which is preliminary data.</text>
</comment>
<accession>A0ABS2BKJ0</accession>
<dbReference type="Pfam" id="PF00072">
    <property type="entry name" value="Response_reg"/>
    <property type="match status" value="1"/>
</dbReference>
<feature type="domain" description="Response regulatory" evidence="3">
    <location>
        <begin position="3"/>
        <end position="116"/>
    </location>
</feature>
<proteinExistence type="predicted"/>
<dbReference type="NCBIfam" id="NF008677">
    <property type="entry name" value="PRK11697.1"/>
    <property type="match status" value="1"/>
</dbReference>
<evidence type="ECO:0000256" key="2">
    <source>
        <dbReference type="PROSITE-ProRule" id="PRU00169"/>
    </source>
</evidence>
<dbReference type="SUPFAM" id="SSF52172">
    <property type="entry name" value="CheY-like"/>
    <property type="match status" value="1"/>
</dbReference>
<evidence type="ECO:0000259" key="4">
    <source>
        <dbReference type="PROSITE" id="PS50930"/>
    </source>
</evidence>
<dbReference type="Gene3D" id="3.40.50.2300">
    <property type="match status" value="1"/>
</dbReference>
<dbReference type="PROSITE" id="PS50930">
    <property type="entry name" value="HTH_LYTTR"/>
    <property type="match status" value="1"/>
</dbReference>